<accession>A0ABR2X402</accession>
<evidence type="ECO:0000256" key="13">
    <source>
        <dbReference type="ARBA" id="ARBA00022884"/>
    </source>
</evidence>
<keyword evidence="18" id="KW-1185">Reference proteome</keyword>
<dbReference type="Gene3D" id="2.40.50.690">
    <property type="match status" value="1"/>
</dbReference>
<dbReference type="InterPro" id="IPR012340">
    <property type="entry name" value="NA-bd_OB-fold"/>
</dbReference>
<keyword evidence="11" id="KW-0269">Exonuclease</keyword>
<keyword evidence="10" id="KW-0271">Exosome</keyword>
<dbReference type="PANTHER" id="PTHR23355">
    <property type="entry name" value="RIBONUCLEASE"/>
    <property type="match status" value="1"/>
</dbReference>
<feature type="domain" description="RNB" evidence="16">
    <location>
        <begin position="477"/>
        <end position="818"/>
    </location>
</feature>
<evidence type="ECO:0000256" key="8">
    <source>
        <dbReference type="ARBA" id="ARBA00022722"/>
    </source>
</evidence>
<dbReference type="Pfam" id="PF17849">
    <property type="entry name" value="OB_Dis3"/>
    <property type="match status" value="1"/>
</dbReference>
<dbReference type="PANTHER" id="PTHR23355:SF30">
    <property type="entry name" value="DIS3-LIKE EXONUCLEASE 1"/>
    <property type="match status" value="1"/>
</dbReference>
<dbReference type="InterPro" id="IPR033771">
    <property type="entry name" value="Rrp44_CSD1"/>
</dbReference>
<evidence type="ECO:0000256" key="9">
    <source>
        <dbReference type="ARBA" id="ARBA00022801"/>
    </source>
</evidence>
<evidence type="ECO:0000259" key="16">
    <source>
        <dbReference type="SMART" id="SM00955"/>
    </source>
</evidence>
<dbReference type="InterPro" id="IPR033770">
    <property type="entry name" value="RRP44_S1"/>
</dbReference>
<reference evidence="17 18" key="1">
    <citation type="submission" date="2023-04" db="EMBL/GenBank/DDBJ databases">
        <title>Genome of Basidiobolus ranarum AG-B5.</title>
        <authorList>
            <person name="Stajich J.E."/>
            <person name="Carter-House D."/>
            <person name="Gryganskyi A."/>
        </authorList>
    </citation>
    <scope>NUCLEOTIDE SEQUENCE [LARGE SCALE GENOMIC DNA]</scope>
    <source>
        <strain evidence="17 18">AG-B5</strain>
    </source>
</reference>
<evidence type="ECO:0000313" key="17">
    <source>
        <dbReference type="EMBL" id="KAK9768523.1"/>
    </source>
</evidence>
<evidence type="ECO:0000256" key="2">
    <source>
        <dbReference type="ARBA" id="ARBA00001946"/>
    </source>
</evidence>
<evidence type="ECO:0000256" key="12">
    <source>
        <dbReference type="ARBA" id="ARBA00022842"/>
    </source>
</evidence>
<evidence type="ECO:0000256" key="10">
    <source>
        <dbReference type="ARBA" id="ARBA00022835"/>
    </source>
</evidence>
<dbReference type="PROSITE" id="PS01175">
    <property type="entry name" value="RIBONUCLEASE_II"/>
    <property type="match status" value="1"/>
</dbReference>
<name>A0ABR2X402_9FUNG</name>
<dbReference type="Gene3D" id="2.40.50.700">
    <property type="match status" value="1"/>
</dbReference>
<dbReference type="Gene3D" id="2.40.50.140">
    <property type="entry name" value="Nucleic acid-binding proteins"/>
    <property type="match status" value="1"/>
</dbReference>
<proteinExistence type="inferred from homology"/>
<keyword evidence="8" id="KW-0540">Nuclease</keyword>
<evidence type="ECO:0000256" key="15">
    <source>
        <dbReference type="SAM" id="MobiDB-lite"/>
    </source>
</evidence>
<evidence type="ECO:0000256" key="14">
    <source>
        <dbReference type="RuleBase" id="RU003901"/>
    </source>
</evidence>
<comment type="caution">
    <text evidence="17">The sequence shown here is derived from an EMBL/GenBank/DDBJ whole genome shotgun (WGS) entry which is preliminary data.</text>
</comment>
<dbReference type="InterPro" id="IPR041505">
    <property type="entry name" value="Dis3_CSD2"/>
</dbReference>
<evidence type="ECO:0000256" key="6">
    <source>
        <dbReference type="ARBA" id="ARBA00016366"/>
    </source>
</evidence>
<dbReference type="Pfam" id="PF17216">
    <property type="entry name" value="Rrp44_CSD1"/>
    <property type="match status" value="1"/>
</dbReference>
<dbReference type="SMART" id="SM00955">
    <property type="entry name" value="RNB"/>
    <property type="match status" value="1"/>
</dbReference>
<sequence length="1051" mass="118752">MLKTDRSFFRKTKKNALVKQVREQYLRNDISCQSQLCNSKICNNAITTGASLSSDAAYYLIPDSSVVNRYLEILEHEELLNIIFTQTVATGLQLLEKARTYRTLRQIVADSRRNCILFHNEYFSKTFVQRLPGESIPTREWRAICATADWYGEHLNFQVPILILSEKFGPSDYTGTMNGDQVKVCNTEEFLQTYWPDHQVLRELFVSLKDIILEEKEFSIKIQSNPKGQETVAGASRFMEYKSNEEIEAGVKSNVFLKGMLRVNANNRMNAYVESSTNLASNIMIVGETNRNRAISGDIVAVELLPESEWSNPSDSIQHVDENDGSSAEPTATKAKSGHERPTGRVVGVITRNWRSYVATVQIDAADQSGSYHLVVPLDPVIPKIRICHHNIRSIQNDRIVVRIDSWQTTSQYPNGHYVRSLGPIHQLDTEISAILVEHNISVSQSSSAFSAASLKEMPINTKENPWRPTQEEIRERRDIRFTHTVFSIDPPGCQDIDDAMSVQELSNGDIEVGVHIADVSSFVLENSATDLEARARGTTVYLADRRFDMLPQILSEQVCSLRENVDRFAVSVFWIMDSEFNIKATSFGKTVIRSAREMAYEQAQALLDGKRNVPGIDRNKEELFRGCIKKLANIFRKIRARRFADGALELESTEVKFKFSEGDGIADILPKEPLEVHKIVEEAMILANNSVAKKIFSTFKHSAMLRRHPPPVESHFRLLKKAAETRGLKIDTSSNATLAISLQVAQKNQQDKDFIIMLKTMATMAMQEAGYISSGSYDITDFYHFGLALDFYTHFTSPIRRYADLVVHRQLLASLATTKTNFPHNSVVDSNSRLNEVAIHLNSKSREAKFASKDSVELFQSLYVMQKSKAGPILEKGIISEIRDNGFFVFVPRFGIKGPVYLKDKEGRNIVPQSLISGLPSDDSTYLPRCNVDSDSTRISVDIVDSSKTIHFNIFDHVQVCLKLHESRAHRHTVYMTLVGLLSNHQDKPVRKLNDQELMSAIIDGEKKGQITHEPAISKDSNEAQFQQTTNSVYDLLESFHNLSTVELRN</sequence>
<comment type="subcellular location">
    <subcellularLocation>
        <location evidence="3">Cytoplasm</location>
    </subcellularLocation>
</comment>
<comment type="catalytic activity">
    <reaction evidence="1">
        <text>Exonucleolytic cleavage in the 3'- to 5'-direction to yield nucleoside 5'-phosphates.</text>
        <dbReference type="EC" id="3.1.13.1"/>
    </reaction>
</comment>
<dbReference type="CDD" id="cd09862">
    <property type="entry name" value="PIN_Rrp44-like"/>
    <property type="match status" value="1"/>
</dbReference>
<evidence type="ECO:0000256" key="3">
    <source>
        <dbReference type="ARBA" id="ARBA00004496"/>
    </source>
</evidence>
<dbReference type="EMBL" id="JASJQH010000015">
    <property type="protein sequence ID" value="KAK9768523.1"/>
    <property type="molecule type" value="Genomic_DNA"/>
</dbReference>
<dbReference type="InterPro" id="IPR022966">
    <property type="entry name" value="RNase_II/R_CS"/>
</dbReference>
<dbReference type="Proteomes" id="UP001479436">
    <property type="component" value="Unassembled WGS sequence"/>
</dbReference>
<evidence type="ECO:0000313" key="18">
    <source>
        <dbReference type="Proteomes" id="UP001479436"/>
    </source>
</evidence>
<evidence type="ECO:0000256" key="11">
    <source>
        <dbReference type="ARBA" id="ARBA00022839"/>
    </source>
</evidence>
<keyword evidence="12" id="KW-0460">Magnesium</keyword>
<feature type="region of interest" description="Disordered" evidence="15">
    <location>
        <begin position="310"/>
        <end position="343"/>
    </location>
</feature>
<dbReference type="InterPro" id="IPR001900">
    <property type="entry name" value="RNase_II/R"/>
</dbReference>
<keyword evidence="9" id="KW-0378">Hydrolase</keyword>
<dbReference type="InterPro" id="IPR050180">
    <property type="entry name" value="RNR_Ribonuclease"/>
</dbReference>
<evidence type="ECO:0000256" key="4">
    <source>
        <dbReference type="ARBA" id="ARBA00005785"/>
    </source>
</evidence>
<dbReference type="SUPFAM" id="SSF50249">
    <property type="entry name" value="Nucleic acid-binding proteins"/>
    <property type="match status" value="3"/>
</dbReference>
<organism evidence="17 18">
    <name type="scientific">Basidiobolus ranarum</name>
    <dbReference type="NCBI Taxonomy" id="34480"/>
    <lineage>
        <taxon>Eukaryota</taxon>
        <taxon>Fungi</taxon>
        <taxon>Fungi incertae sedis</taxon>
        <taxon>Zoopagomycota</taxon>
        <taxon>Entomophthoromycotina</taxon>
        <taxon>Basidiobolomycetes</taxon>
        <taxon>Basidiobolales</taxon>
        <taxon>Basidiobolaceae</taxon>
        <taxon>Basidiobolus</taxon>
    </lineage>
</organism>
<protein>
    <recommendedName>
        <fullName evidence="6">DIS3-like exonuclease 1</fullName>
        <ecNumber evidence="5">3.1.13.1</ecNumber>
    </recommendedName>
</protein>
<gene>
    <name evidence="17" type="ORF">K7432_000798</name>
</gene>
<keyword evidence="7" id="KW-0963">Cytoplasm</keyword>
<dbReference type="Pfam" id="PF00773">
    <property type="entry name" value="RNB"/>
    <property type="match status" value="1"/>
</dbReference>
<evidence type="ECO:0000256" key="7">
    <source>
        <dbReference type="ARBA" id="ARBA00022490"/>
    </source>
</evidence>
<dbReference type="EC" id="3.1.13.1" evidence="5"/>
<dbReference type="Pfam" id="PF17215">
    <property type="entry name" value="Rrp44_S1"/>
    <property type="match status" value="1"/>
</dbReference>
<keyword evidence="13" id="KW-0694">RNA-binding</keyword>
<comment type="similarity">
    <text evidence="4 14">Belongs to the RNR ribonuclease family.</text>
</comment>
<evidence type="ECO:0000256" key="1">
    <source>
        <dbReference type="ARBA" id="ARBA00001849"/>
    </source>
</evidence>
<evidence type="ECO:0000256" key="5">
    <source>
        <dbReference type="ARBA" id="ARBA00012163"/>
    </source>
</evidence>
<comment type="cofactor">
    <cofactor evidence="2">
        <name>Mg(2+)</name>
        <dbReference type="ChEBI" id="CHEBI:18420"/>
    </cofactor>
</comment>
<dbReference type="Gene3D" id="3.40.50.1010">
    <property type="entry name" value="5'-nuclease"/>
    <property type="match status" value="1"/>
</dbReference>